<sequence>MDDETFRAWAHRAADWSVDYLAGVGERPVRAQVAPGEIFRQLPAAPPTEGEPMERIFSDLDRVVMPGMTHWQHPRFFAYFPANASPPSMVAEFVTAALAAQCMLWQTSPAATELETRVMDWLRQMIGLPEGFSGVIQDSASGATLAALLTARERALGFTGNAKGLAGGPVLRVYASAQVHSSVDKAVRIAGFGDANLVRIPVSGPLHGMDPDALDAAIRADREAGLTPAAIVACLGGTSIGACDPLEAVAAVARRHDVFFHVDAAWAGSAMICPEFRDLMRGAEAADSLVFNPHKWLFTHFDCSAHFVRDPKALTDTLGIRPPFLRTLGQDGFVDYNEWSIPLGRRFRALKLWFVIRSYGVEALRGMIRDHVAWARELAGIIAADPDFELTTAPILSLFTFRYAPAGADDLDALNARLVERINDDGRTYLTQTRHDGRFVIRFQVGQTTTTRADVMTAWAAVREIAAGLRAG</sequence>
<comment type="cofactor">
    <cofactor evidence="1 6 7">
        <name>pyridoxal 5'-phosphate</name>
        <dbReference type="ChEBI" id="CHEBI:597326"/>
    </cofactor>
</comment>
<dbReference type="InterPro" id="IPR002129">
    <property type="entry name" value="PyrdxlP-dep_de-COase"/>
</dbReference>
<dbReference type="GO" id="GO:0006520">
    <property type="term" value="P:amino acid metabolic process"/>
    <property type="evidence" value="ECO:0007669"/>
    <property type="project" value="InterPro"/>
</dbReference>
<evidence type="ECO:0000256" key="5">
    <source>
        <dbReference type="ARBA" id="ARBA00023239"/>
    </source>
</evidence>
<keyword evidence="9" id="KW-1185">Reference proteome</keyword>
<dbReference type="PANTHER" id="PTHR11999:SF70">
    <property type="entry name" value="MIP05841P"/>
    <property type="match status" value="1"/>
</dbReference>
<dbReference type="InterPro" id="IPR010977">
    <property type="entry name" value="Aromatic_deC"/>
</dbReference>
<dbReference type="Proteomes" id="UP000035955">
    <property type="component" value="Unassembled WGS sequence"/>
</dbReference>
<organism evidence="8 9">
    <name type="scientific">Methylobacterium variabile</name>
    <dbReference type="NCBI Taxonomy" id="298794"/>
    <lineage>
        <taxon>Bacteria</taxon>
        <taxon>Pseudomonadati</taxon>
        <taxon>Pseudomonadota</taxon>
        <taxon>Alphaproteobacteria</taxon>
        <taxon>Hyphomicrobiales</taxon>
        <taxon>Methylobacteriaceae</taxon>
        <taxon>Methylobacterium</taxon>
    </lineage>
</organism>
<dbReference type="GO" id="GO:0030170">
    <property type="term" value="F:pyridoxal phosphate binding"/>
    <property type="evidence" value="ECO:0007669"/>
    <property type="project" value="InterPro"/>
</dbReference>
<evidence type="ECO:0000313" key="8">
    <source>
        <dbReference type="EMBL" id="KMO43426.1"/>
    </source>
</evidence>
<dbReference type="GO" id="GO:0005737">
    <property type="term" value="C:cytoplasm"/>
    <property type="evidence" value="ECO:0007669"/>
    <property type="project" value="TreeGrafter"/>
</dbReference>
<dbReference type="Pfam" id="PF00282">
    <property type="entry name" value="Pyridoxal_deC"/>
    <property type="match status" value="1"/>
</dbReference>
<evidence type="ECO:0000256" key="6">
    <source>
        <dbReference type="PIRSR" id="PIRSR602129-50"/>
    </source>
</evidence>
<evidence type="ECO:0000256" key="4">
    <source>
        <dbReference type="ARBA" id="ARBA00022898"/>
    </source>
</evidence>
<keyword evidence="5 7" id="KW-0456">Lyase</keyword>
<dbReference type="InterPro" id="IPR015424">
    <property type="entry name" value="PyrdxlP-dep_Trfase"/>
</dbReference>
<dbReference type="PRINTS" id="PR00800">
    <property type="entry name" value="YHDCRBOXLASE"/>
</dbReference>
<dbReference type="InterPro" id="IPR015422">
    <property type="entry name" value="PyrdxlP-dep_Trfase_small"/>
</dbReference>
<name>A0A0J6VVS4_9HYPH</name>
<evidence type="ECO:0000256" key="7">
    <source>
        <dbReference type="RuleBase" id="RU000382"/>
    </source>
</evidence>
<evidence type="ECO:0000256" key="3">
    <source>
        <dbReference type="ARBA" id="ARBA00022793"/>
    </source>
</evidence>
<dbReference type="RefSeq" id="WP_048442143.1">
    <property type="nucleotide sequence ID" value="NZ_LABY01000002.1"/>
</dbReference>
<feature type="modified residue" description="N6-(pyridoxal phosphate)lysine" evidence="6">
    <location>
        <position position="295"/>
    </location>
</feature>
<dbReference type="OrthoDB" id="9803665at2"/>
<dbReference type="SUPFAM" id="SSF53383">
    <property type="entry name" value="PLP-dependent transferases"/>
    <property type="match status" value="1"/>
</dbReference>
<evidence type="ECO:0000313" key="9">
    <source>
        <dbReference type="Proteomes" id="UP000035955"/>
    </source>
</evidence>
<dbReference type="GO" id="GO:0019752">
    <property type="term" value="P:carboxylic acid metabolic process"/>
    <property type="evidence" value="ECO:0007669"/>
    <property type="project" value="InterPro"/>
</dbReference>
<dbReference type="Gene3D" id="3.90.1150.10">
    <property type="entry name" value="Aspartate Aminotransferase, domain 1"/>
    <property type="match status" value="1"/>
</dbReference>
<gene>
    <name evidence="8" type="ORF">VQ02_00245</name>
</gene>
<keyword evidence="3" id="KW-0210">Decarboxylase</keyword>
<comment type="similarity">
    <text evidence="2 7">Belongs to the group II decarboxylase family.</text>
</comment>
<dbReference type="PATRIC" id="fig|298794.3.peg.2920"/>
<evidence type="ECO:0000256" key="2">
    <source>
        <dbReference type="ARBA" id="ARBA00009533"/>
    </source>
</evidence>
<evidence type="ECO:0000256" key="1">
    <source>
        <dbReference type="ARBA" id="ARBA00001933"/>
    </source>
</evidence>
<protein>
    <submittedName>
        <fullName evidence="8">Amino acid decarboxylase</fullName>
    </submittedName>
</protein>
<dbReference type="InterPro" id="IPR015421">
    <property type="entry name" value="PyrdxlP-dep_Trfase_major"/>
</dbReference>
<keyword evidence="4 6" id="KW-0663">Pyridoxal phosphate</keyword>
<dbReference type="EMBL" id="LABY01000002">
    <property type="protein sequence ID" value="KMO43426.1"/>
    <property type="molecule type" value="Genomic_DNA"/>
</dbReference>
<dbReference type="GO" id="GO:0016831">
    <property type="term" value="F:carboxy-lyase activity"/>
    <property type="evidence" value="ECO:0007669"/>
    <property type="project" value="UniProtKB-KW"/>
</dbReference>
<proteinExistence type="inferred from homology"/>
<accession>A0A0J6VVS4</accession>
<dbReference type="PANTHER" id="PTHR11999">
    <property type="entry name" value="GROUP II PYRIDOXAL-5-PHOSPHATE DECARBOXYLASE"/>
    <property type="match status" value="1"/>
</dbReference>
<dbReference type="Gene3D" id="3.40.640.10">
    <property type="entry name" value="Type I PLP-dependent aspartate aminotransferase-like (Major domain)"/>
    <property type="match status" value="1"/>
</dbReference>
<comment type="caution">
    <text evidence="8">The sequence shown here is derived from an EMBL/GenBank/DDBJ whole genome shotgun (WGS) entry which is preliminary data.</text>
</comment>
<reference evidence="8 9" key="1">
    <citation type="submission" date="2015-03" db="EMBL/GenBank/DDBJ databases">
        <title>Genome sequencing of Methylobacterium variabile DSM 16961.</title>
        <authorList>
            <person name="Chaudhry V."/>
            <person name="Patil P.B."/>
        </authorList>
    </citation>
    <scope>NUCLEOTIDE SEQUENCE [LARGE SCALE GENOMIC DNA]</scope>
    <source>
        <strain evidence="8 9">DSM 16961</strain>
    </source>
</reference>
<dbReference type="Gene3D" id="1.20.1340.10">
    <property type="entry name" value="dopa decarboxylase, N-terminal domain"/>
    <property type="match status" value="1"/>
</dbReference>
<dbReference type="AlphaFoldDB" id="A0A0J6VVS4"/>